<dbReference type="SFLD" id="SFLDG01082">
    <property type="entry name" value="B12-binding_domain_containing"/>
    <property type="match status" value="1"/>
</dbReference>
<dbReference type="PROSITE" id="PS51332">
    <property type="entry name" value="B12_BINDING"/>
    <property type="match status" value="1"/>
</dbReference>
<evidence type="ECO:0000256" key="2">
    <source>
        <dbReference type="ARBA" id="ARBA00022603"/>
    </source>
</evidence>
<dbReference type="InterPro" id="IPR007197">
    <property type="entry name" value="rSAM"/>
</dbReference>
<keyword evidence="3" id="KW-0808">Transferase</keyword>
<protein>
    <submittedName>
        <fullName evidence="10">Cobalamin B12-binding domain-containing protein</fullName>
    </submittedName>
</protein>
<name>A0A933GLU7_UNCTE</name>
<dbReference type="GO" id="GO:0051539">
    <property type="term" value="F:4 iron, 4 sulfur cluster binding"/>
    <property type="evidence" value="ECO:0007669"/>
    <property type="project" value="UniProtKB-KW"/>
</dbReference>
<gene>
    <name evidence="10" type="ORF">HY730_01135</name>
</gene>
<dbReference type="GO" id="GO:0046872">
    <property type="term" value="F:metal ion binding"/>
    <property type="evidence" value="ECO:0007669"/>
    <property type="project" value="UniProtKB-KW"/>
</dbReference>
<evidence type="ECO:0000256" key="1">
    <source>
        <dbReference type="ARBA" id="ARBA00001966"/>
    </source>
</evidence>
<keyword evidence="6" id="KW-0408">Iron</keyword>
<dbReference type="InterPro" id="IPR058240">
    <property type="entry name" value="rSAM_sf"/>
</dbReference>
<dbReference type="AlphaFoldDB" id="A0A933GLU7"/>
<dbReference type="InterPro" id="IPR006158">
    <property type="entry name" value="Cobalamin-bd"/>
</dbReference>
<dbReference type="GO" id="GO:0003824">
    <property type="term" value="F:catalytic activity"/>
    <property type="evidence" value="ECO:0007669"/>
    <property type="project" value="InterPro"/>
</dbReference>
<dbReference type="InterPro" id="IPR034466">
    <property type="entry name" value="Methyltransferase_Class_B"/>
</dbReference>
<proteinExistence type="predicted"/>
<evidence type="ECO:0000256" key="3">
    <source>
        <dbReference type="ARBA" id="ARBA00022679"/>
    </source>
</evidence>
<dbReference type="EMBL" id="JACQWF010000053">
    <property type="protein sequence ID" value="MBI4594965.1"/>
    <property type="molecule type" value="Genomic_DNA"/>
</dbReference>
<evidence type="ECO:0000313" key="11">
    <source>
        <dbReference type="Proteomes" id="UP000772181"/>
    </source>
</evidence>
<comment type="caution">
    <text evidence="10">The sequence shown here is derived from an EMBL/GenBank/DDBJ whole genome shotgun (WGS) entry which is preliminary data.</text>
</comment>
<dbReference type="CDD" id="cd02068">
    <property type="entry name" value="radical_SAM_B12_BD"/>
    <property type="match status" value="1"/>
</dbReference>
<dbReference type="SUPFAM" id="SSF52242">
    <property type="entry name" value="Cobalamin (vitamin B12)-binding domain"/>
    <property type="match status" value="1"/>
</dbReference>
<keyword evidence="2" id="KW-0489">Methyltransferase</keyword>
<dbReference type="InterPro" id="IPR006638">
    <property type="entry name" value="Elp3/MiaA/NifB-like_rSAM"/>
</dbReference>
<evidence type="ECO:0000256" key="5">
    <source>
        <dbReference type="ARBA" id="ARBA00022723"/>
    </source>
</evidence>
<dbReference type="Proteomes" id="UP000772181">
    <property type="component" value="Unassembled WGS sequence"/>
</dbReference>
<dbReference type="InterPro" id="IPR051198">
    <property type="entry name" value="BchE-like"/>
</dbReference>
<evidence type="ECO:0000313" key="10">
    <source>
        <dbReference type="EMBL" id="MBI4594965.1"/>
    </source>
</evidence>
<dbReference type="InterPro" id="IPR036724">
    <property type="entry name" value="Cobalamin-bd_sf"/>
</dbReference>
<dbReference type="Pfam" id="PF04055">
    <property type="entry name" value="Radical_SAM"/>
    <property type="match status" value="1"/>
</dbReference>
<dbReference type="PANTHER" id="PTHR43409:SF7">
    <property type="entry name" value="BLL1977 PROTEIN"/>
    <property type="match status" value="1"/>
</dbReference>
<dbReference type="PROSITE" id="PS51918">
    <property type="entry name" value="RADICAL_SAM"/>
    <property type="match status" value="1"/>
</dbReference>
<evidence type="ECO:0000259" key="9">
    <source>
        <dbReference type="PROSITE" id="PS51918"/>
    </source>
</evidence>
<dbReference type="SFLD" id="SFLDS00029">
    <property type="entry name" value="Radical_SAM"/>
    <property type="match status" value="1"/>
</dbReference>
<keyword evidence="7" id="KW-0411">Iron-sulfur</keyword>
<keyword evidence="5" id="KW-0479">Metal-binding</keyword>
<dbReference type="InterPro" id="IPR023404">
    <property type="entry name" value="rSAM_horseshoe"/>
</dbReference>
<dbReference type="CDD" id="cd01335">
    <property type="entry name" value="Radical_SAM"/>
    <property type="match status" value="1"/>
</dbReference>
<dbReference type="SUPFAM" id="SSF102114">
    <property type="entry name" value="Radical SAM enzymes"/>
    <property type="match status" value="1"/>
</dbReference>
<evidence type="ECO:0000259" key="8">
    <source>
        <dbReference type="PROSITE" id="PS51332"/>
    </source>
</evidence>
<dbReference type="SMART" id="SM00729">
    <property type="entry name" value="Elp3"/>
    <property type="match status" value="1"/>
</dbReference>
<evidence type="ECO:0000256" key="6">
    <source>
        <dbReference type="ARBA" id="ARBA00023004"/>
    </source>
</evidence>
<dbReference type="Gene3D" id="3.80.30.20">
    <property type="entry name" value="tm_1862 like domain"/>
    <property type="match status" value="1"/>
</dbReference>
<accession>A0A933GLU7</accession>
<dbReference type="PANTHER" id="PTHR43409">
    <property type="entry name" value="ANAEROBIC MAGNESIUM-PROTOPORPHYRIN IX MONOMETHYL ESTER CYCLASE-RELATED"/>
    <property type="match status" value="1"/>
</dbReference>
<feature type="domain" description="B12-binding" evidence="8">
    <location>
        <begin position="13"/>
        <end position="152"/>
    </location>
</feature>
<dbReference type="SFLD" id="SFLDG01123">
    <property type="entry name" value="methyltransferase_(Class_B)"/>
    <property type="match status" value="1"/>
</dbReference>
<dbReference type="GO" id="GO:0031419">
    <property type="term" value="F:cobalamin binding"/>
    <property type="evidence" value="ECO:0007669"/>
    <property type="project" value="InterPro"/>
</dbReference>
<evidence type="ECO:0000256" key="7">
    <source>
        <dbReference type="ARBA" id="ARBA00023014"/>
    </source>
</evidence>
<evidence type="ECO:0000256" key="4">
    <source>
        <dbReference type="ARBA" id="ARBA00022691"/>
    </source>
</evidence>
<dbReference type="Gene3D" id="3.40.50.280">
    <property type="entry name" value="Cobalamin-binding domain"/>
    <property type="match status" value="1"/>
</dbReference>
<keyword evidence="4" id="KW-0949">S-adenosyl-L-methionine</keyword>
<organism evidence="10 11">
    <name type="scientific">Tectimicrobiota bacterium</name>
    <dbReference type="NCBI Taxonomy" id="2528274"/>
    <lineage>
        <taxon>Bacteria</taxon>
        <taxon>Pseudomonadati</taxon>
        <taxon>Nitrospinota/Tectimicrobiota group</taxon>
        <taxon>Candidatus Tectimicrobiota</taxon>
    </lineage>
</organism>
<sequence>MKILLINPPREHMIKWTVNDWELDLGEISSFPPIGLMYLASYLRATTHHEVEVLDAIADKMDYESLRQRLRVFNPDVVGITSFTFTFYDVLQTAKMAKEVNPSVHVCLGGPHTSLFPDETLSHPEIDSLVVGDGEIAFKEWLDCLEQKIDARDINGVVVYREGERIVKTDKPRYIADLDALPFPGFDLLDSKKYYATFGRSAFMATICSSRGCPFQCTYCQVPDKKYRMRSPENVLREMLSCYDKGIRDFYFFDDMFNINAQRVIDLSEQILKSEMSGHITWLFRGRVDGINEAMLKVAREAGCRQILLGVEDYTDVGLEKIKKRITMKQAFEAVKMARKYGIETSTNWIIGFPHHNSAKDIYDLIDTAIRINSDYAQFSILQLFPGCEMYEECVREGSLTAGRWSEFVRNPVGDFYIELYTKHLTALELSNLYREAHVRYYKRPSYILRRILKLRSFAEFKVKARAALAVLR</sequence>
<dbReference type="Pfam" id="PF02310">
    <property type="entry name" value="B12-binding"/>
    <property type="match status" value="1"/>
</dbReference>
<reference evidence="10" key="1">
    <citation type="submission" date="2020-07" db="EMBL/GenBank/DDBJ databases">
        <title>Huge and variable diversity of episymbiotic CPR bacteria and DPANN archaea in groundwater ecosystems.</title>
        <authorList>
            <person name="He C.Y."/>
            <person name="Keren R."/>
            <person name="Whittaker M."/>
            <person name="Farag I.F."/>
            <person name="Doudna J."/>
            <person name="Cate J.H.D."/>
            <person name="Banfield J.F."/>
        </authorList>
    </citation>
    <scope>NUCLEOTIDE SEQUENCE</scope>
    <source>
        <strain evidence="10">NC_groundwater_1482_Ag_S-0.65um_47_24</strain>
    </source>
</reference>
<comment type="cofactor">
    <cofactor evidence="1">
        <name>[4Fe-4S] cluster</name>
        <dbReference type="ChEBI" id="CHEBI:49883"/>
    </cofactor>
</comment>
<feature type="domain" description="Radical SAM core" evidence="9">
    <location>
        <begin position="197"/>
        <end position="419"/>
    </location>
</feature>